<proteinExistence type="predicted"/>
<gene>
    <name evidence="2" type="ORF">AB8U03_04300</name>
</gene>
<reference evidence="2 3" key="1">
    <citation type="submission" date="2024-08" db="EMBL/GenBank/DDBJ databases">
        <title>Clostridium lapicellarii sp. nov., and Clostridium renhuaiense sp. nov., two species isolated from the mud in a fermentation cellar used for producing sauce-flavour Chinese liquors.</title>
        <authorList>
            <person name="Yang F."/>
            <person name="Wang H."/>
            <person name="Chen L.Q."/>
            <person name="Zhou N."/>
            <person name="Lu J.J."/>
            <person name="Pu X.X."/>
            <person name="Wan B."/>
            <person name="Wang L."/>
            <person name="Liu S.J."/>
        </authorList>
    </citation>
    <scope>NUCLEOTIDE SEQUENCE [LARGE SCALE GENOMIC DNA]</scope>
    <source>
        <strain evidence="2 3">MT-5</strain>
    </source>
</reference>
<dbReference type="CDD" id="cd07302">
    <property type="entry name" value="CHD"/>
    <property type="match status" value="1"/>
</dbReference>
<dbReference type="Gene3D" id="3.30.70.1230">
    <property type="entry name" value="Nucleotide cyclase"/>
    <property type="match status" value="1"/>
</dbReference>
<keyword evidence="3" id="KW-1185">Reference proteome</keyword>
<feature type="domain" description="Guanylate cyclase" evidence="1">
    <location>
        <begin position="63"/>
        <end position="205"/>
    </location>
</feature>
<dbReference type="Proteomes" id="UP001564657">
    <property type="component" value="Unassembled WGS sequence"/>
</dbReference>
<dbReference type="PROSITE" id="PS50125">
    <property type="entry name" value="GUANYLATE_CYCLASE_2"/>
    <property type="match status" value="1"/>
</dbReference>
<evidence type="ECO:0000313" key="2">
    <source>
        <dbReference type="EMBL" id="MEY7999426.1"/>
    </source>
</evidence>
<sequence>MELLDIDINELKREVTEKFELAKKNVLNELTIDKKFAKDISNNIPNYDINKMKFGAYEKDKFVSFFADMRDSTNRAMDIGAKDTFLTIHAIMPAMIYIIEAYGGSIVDLPGDGVMALFKGNPKNIRWVVGGKYLNEESLAVGCGKDLLTTFEEIVNPILVDNNIKSVTFGVGIDTGEVIVTKVGTDKIRDIKAIGNCINNSSKNSDGSNEIWISVDTYNSMDERLKKNFYLSYRVDKKTGENIKIYRQKID</sequence>
<evidence type="ECO:0000313" key="3">
    <source>
        <dbReference type="Proteomes" id="UP001564657"/>
    </source>
</evidence>
<dbReference type="InterPro" id="IPR001054">
    <property type="entry name" value="A/G_cyclase"/>
</dbReference>
<name>A0ABV4BNR6_9CLOT</name>
<comment type="caution">
    <text evidence="2">The sequence shown here is derived from an EMBL/GenBank/DDBJ whole genome shotgun (WGS) entry which is preliminary data.</text>
</comment>
<protein>
    <submittedName>
        <fullName evidence="2">Adenylate/guanylate cyclase domain-containing protein</fullName>
    </submittedName>
</protein>
<accession>A0ABV4BNR6</accession>
<evidence type="ECO:0000259" key="1">
    <source>
        <dbReference type="PROSITE" id="PS50125"/>
    </source>
</evidence>
<organism evidence="2 3">
    <name type="scientific">Clostridium moutaii</name>
    <dbReference type="NCBI Taxonomy" id="3240932"/>
    <lineage>
        <taxon>Bacteria</taxon>
        <taxon>Bacillati</taxon>
        <taxon>Bacillota</taxon>
        <taxon>Clostridia</taxon>
        <taxon>Eubacteriales</taxon>
        <taxon>Clostridiaceae</taxon>
        <taxon>Clostridium</taxon>
    </lineage>
</organism>
<dbReference type="RefSeq" id="WP_369703318.1">
    <property type="nucleotide sequence ID" value="NZ_JBGEWD010000003.1"/>
</dbReference>
<dbReference type="EMBL" id="JBGEWD010000003">
    <property type="protein sequence ID" value="MEY7999426.1"/>
    <property type="molecule type" value="Genomic_DNA"/>
</dbReference>
<dbReference type="SUPFAM" id="SSF55073">
    <property type="entry name" value="Nucleotide cyclase"/>
    <property type="match status" value="1"/>
</dbReference>
<dbReference type="InterPro" id="IPR029787">
    <property type="entry name" value="Nucleotide_cyclase"/>
</dbReference>